<evidence type="ECO:0000313" key="12">
    <source>
        <dbReference type="EMBL" id="NXT62031.1"/>
    </source>
</evidence>
<evidence type="ECO:0000256" key="1">
    <source>
        <dbReference type="ARBA" id="ARBA00004286"/>
    </source>
</evidence>
<dbReference type="GO" id="GO:0000796">
    <property type="term" value="C:condensin complex"/>
    <property type="evidence" value="ECO:0007669"/>
    <property type="project" value="InterPro"/>
</dbReference>
<evidence type="ECO:0000256" key="2">
    <source>
        <dbReference type="ARBA" id="ARBA00004496"/>
    </source>
</evidence>
<dbReference type="GO" id="GO:0051301">
    <property type="term" value="P:cell division"/>
    <property type="evidence" value="ECO:0007669"/>
    <property type="project" value="UniProtKB-KW"/>
</dbReference>
<reference evidence="12 13" key="1">
    <citation type="submission" date="2019-09" db="EMBL/GenBank/DDBJ databases">
        <title>Bird 10,000 Genomes (B10K) Project - Family phase.</title>
        <authorList>
            <person name="Zhang G."/>
        </authorList>
    </citation>
    <scope>NUCLEOTIDE SEQUENCE [LARGE SCALE GENOMIC DNA]</scope>
    <source>
        <strain evidence="12">B10K-DU-012-41</strain>
    </source>
</reference>
<feature type="non-terminal residue" evidence="12">
    <location>
        <position position="1"/>
    </location>
</feature>
<comment type="similarity">
    <text evidence="3">Belongs to the CND2 (condensin subunit 2) family.</text>
</comment>
<keyword evidence="5" id="KW-0158">Chromosome</keyword>
<dbReference type="GO" id="GO:0007076">
    <property type="term" value="P:mitotic chromosome condensation"/>
    <property type="evidence" value="ECO:0007669"/>
    <property type="project" value="InterPro"/>
</dbReference>
<evidence type="ECO:0000256" key="5">
    <source>
        <dbReference type="ARBA" id="ARBA00022454"/>
    </source>
</evidence>
<feature type="region of interest" description="Disordered" evidence="11">
    <location>
        <begin position="172"/>
        <end position="216"/>
    </location>
</feature>
<keyword evidence="13" id="KW-1185">Reference proteome</keyword>
<feature type="region of interest" description="Disordered" evidence="11">
    <location>
        <begin position="34"/>
        <end position="56"/>
    </location>
</feature>
<evidence type="ECO:0000313" key="13">
    <source>
        <dbReference type="Proteomes" id="UP000563107"/>
    </source>
</evidence>
<feature type="non-terminal residue" evidence="12">
    <location>
        <position position="275"/>
    </location>
</feature>
<comment type="caution">
    <text evidence="12">The sequence shown here is derived from an EMBL/GenBank/DDBJ whole genome shotgun (WGS) entry which is preliminary data.</text>
</comment>
<keyword evidence="8" id="KW-0498">Mitosis</keyword>
<evidence type="ECO:0000256" key="7">
    <source>
        <dbReference type="ARBA" id="ARBA00022618"/>
    </source>
</evidence>
<dbReference type="PANTHER" id="PTHR13108:SF9">
    <property type="entry name" value="CONDENSIN COMPLEX SUBUNIT 2"/>
    <property type="match status" value="1"/>
</dbReference>
<gene>
    <name evidence="12" type="primary">Ncaph_0</name>
    <name evidence="12" type="ORF">CHAFRE_R02510</name>
</gene>
<dbReference type="GO" id="GO:0005737">
    <property type="term" value="C:cytoplasm"/>
    <property type="evidence" value="ECO:0007669"/>
    <property type="project" value="UniProtKB-SubCell"/>
</dbReference>
<name>A0A7L3E240_9PASS</name>
<dbReference type="Pfam" id="PF05786">
    <property type="entry name" value="Cnd2"/>
    <property type="match status" value="1"/>
</dbReference>
<dbReference type="EMBL" id="VZTR01005825">
    <property type="protein sequence ID" value="NXT62031.1"/>
    <property type="molecule type" value="Genomic_DNA"/>
</dbReference>
<keyword evidence="7" id="KW-0132">Cell division</keyword>
<feature type="compositionally biased region" description="Low complexity" evidence="11">
    <location>
        <begin position="172"/>
        <end position="208"/>
    </location>
</feature>
<evidence type="ECO:0000256" key="10">
    <source>
        <dbReference type="ARBA" id="ARBA00023306"/>
    </source>
</evidence>
<proteinExistence type="inferred from homology"/>
<dbReference type="AlphaFoldDB" id="A0A7L3E240"/>
<evidence type="ECO:0000256" key="3">
    <source>
        <dbReference type="ARBA" id="ARBA00009471"/>
    </source>
</evidence>
<keyword evidence="6" id="KW-0963">Cytoplasm</keyword>
<dbReference type="GO" id="GO:0003682">
    <property type="term" value="F:chromatin binding"/>
    <property type="evidence" value="ECO:0007669"/>
    <property type="project" value="TreeGrafter"/>
</dbReference>
<sequence>FGEGDVTTMVQHLSLNPGEYSYFSPRTMAMWAGPDNWRAASKDPKKQPKKKAPKKPFELNFDEKIDFKPYFRKTKEPTTLSKAARKRHNVRYTTLPEDDDYDPDELLRLFLKPDVKVTPNLDPDNTLRVESDIDDYDYNNPNDTLNFCPAVGLSDSDEDSDPAEFLLQAAPAPRAEAEAAPEAEAGAGAEAEADAGAGAEAAAGAPEPSGICAGGGLELLPEPPKVKRFNIPYAKTEKTVDMRKLQDAMWELLTEQVRPETLGKGNSPREFCRDP</sequence>
<evidence type="ECO:0000256" key="4">
    <source>
        <dbReference type="ARBA" id="ARBA00016065"/>
    </source>
</evidence>
<keyword evidence="10" id="KW-0131">Cell cycle</keyword>
<protein>
    <recommendedName>
        <fullName evidence="4">Condensin complex subunit 2</fullName>
    </recommendedName>
</protein>
<dbReference type="InterPro" id="IPR022816">
    <property type="entry name" value="Condensin_barren_su2"/>
</dbReference>
<evidence type="ECO:0000256" key="6">
    <source>
        <dbReference type="ARBA" id="ARBA00022490"/>
    </source>
</evidence>
<organism evidence="12 13">
    <name type="scientific">Chaetops frenatus</name>
    <name type="common">Rufous rock-jumper</name>
    <dbReference type="NCBI Taxonomy" id="221966"/>
    <lineage>
        <taxon>Eukaryota</taxon>
        <taxon>Metazoa</taxon>
        <taxon>Chordata</taxon>
        <taxon>Craniata</taxon>
        <taxon>Vertebrata</taxon>
        <taxon>Euteleostomi</taxon>
        <taxon>Archelosauria</taxon>
        <taxon>Archosauria</taxon>
        <taxon>Dinosauria</taxon>
        <taxon>Saurischia</taxon>
        <taxon>Theropoda</taxon>
        <taxon>Coelurosauria</taxon>
        <taxon>Aves</taxon>
        <taxon>Neognathae</taxon>
        <taxon>Neoaves</taxon>
        <taxon>Telluraves</taxon>
        <taxon>Australaves</taxon>
        <taxon>Passeriformes</taxon>
        <taxon>Picathartidae</taxon>
        <taxon>Chaetops</taxon>
    </lineage>
</organism>
<evidence type="ECO:0000256" key="11">
    <source>
        <dbReference type="SAM" id="MobiDB-lite"/>
    </source>
</evidence>
<keyword evidence="9" id="KW-0226">DNA condensation</keyword>
<accession>A0A7L3E240</accession>
<evidence type="ECO:0000256" key="8">
    <source>
        <dbReference type="ARBA" id="ARBA00022776"/>
    </source>
</evidence>
<evidence type="ECO:0000256" key="9">
    <source>
        <dbReference type="ARBA" id="ARBA00023067"/>
    </source>
</evidence>
<dbReference type="PANTHER" id="PTHR13108">
    <property type="entry name" value="CONDENSIN COMPLEX SUBUNIT 2"/>
    <property type="match status" value="1"/>
</dbReference>
<comment type="subcellular location">
    <subcellularLocation>
        <location evidence="1">Chromosome</location>
    </subcellularLocation>
    <subcellularLocation>
        <location evidence="2">Cytoplasm</location>
    </subcellularLocation>
</comment>
<dbReference type="Proteomes" id="UP000563107">
    <property type="component" value="Unassembled WGS sequence"/>
</dbReference>